<gene>
    <name evidence="1" type="ORF">ABID49_002473</name>
</gene>
<proteinExistence type="predicted"/>
<organism evidence="1 2">
    <name type="scientific">Bhargavaea ullalensis</name>
    <dbReference type="NCBI Taxonomy" id="1265685"/>
    <lineage>
        <taxon>Bacteria</taxon>
        <taxon>Bacillati</taxon>
        <taxon>Bacillota</taxon>
        <taxon>Bacilli</taxon>
        <taxon>Bacillales</taxon>
        <taxon>Caryophanaceae</taxon>
        <taxon>Bhargavaea</taxon>
    </lineage>
</organism>
<accession>A0ABV2GE22</accession>
<dbReference type="Proteomes" id="UP001549099">
    <property type="component" value="Unassembled WGS sequence"/>
</dbReference>
<dbReference type="EMBL" id="JBEPLW010000026">
    <property type="protein sequence ID" value="MET3576544.1"/>
    <property type="molecule type" value="Genomic_DNA"/>
</dbReference>
<evidence type="ECO:0000313" key="1">
    <source>
        <dbReference type="EMBL" id="MET3576544.1"/>
    </source>
</evidence>
<comment type="caution">
    <text evidence="1">The sequence shown here is derived from an EMBL/GenBank/DDBJ whole genome shotgun (WGS) entry which is preliminary data.</text>
</comment>
<keyword evidence="2" id="KW-1185">Reference proteome</keyword>
<evidence type="ECO:0000313" key="2">
    <source>
        <dbReference type="Proteomes" id="UP001549099"/>
    </source>
</evidence>
<name>A0ABV2GE22_9BACL</name>
<protein>
    <submittedName>
        <fullName evidence="1">Uncharacterized protein</fullName>
    </submittedName>
</protein>
<sequence>MFELSLLADSNANCRPAMVEPGGNIHSSELYPERIVRILP</sequence>
<reference evidence="1 2" key="1">
    <citation type="submission" date="2024-06" db="EMBL/GenBank/DDBJ databases">
        <title>Genomic Encyclopedia of Type Strains, Phase IV (KMG-IV): sequencing the most valuable type-strain genomes for metagenomic binning, comparative biology and taxonomic classification.</title>
        <authorList>
            <person name="Goeker M."/>
        </authorList>
    </citation>
    <scope>NUCLEOTIDE SEQUENCE [LARGE SCALE GENOMIC DNA]</scope>
    <source>
        <strain evidence="1 2">DSM 26128</strain>
    </source>
</reference>